<evidence type="ECO:0000313" key="4">
    <source>
        <dbReference type="Proteomes" id="UP000003505"/>
    </source>
</evidence>
<sequence>MANYFVFRVDYDEYFPFTYEELKQGRLRQGWGGPNMDVRNSFDEFTAAWKKWSPFSENMKRRYNMLRIMLKIQEGDLIVIPKVSMQQMATGRYFTIVKCRKPYEFTLSDGKNDFGHYIEVEPLVSCSYDSSGAAQVLSSSFGKYRRAVNRILDEGVMDAIDVLIMMRRSATQSSPTRLGLLSAETCQARDLYLKELLEKMQSWQNAMFEKVIESLFVQSGYIKVSNNCYDGEGGDVDLVFKAFSERSLMYDIYTKYEDDIMPEIYIQAKKKRGHDSNDVAGVRQLIQMAKKDEKAKVLILINLTDKFSAEAQALADQEHVVLLNGVDFASMLVRHGLENGVGISNNGDEV</sequence>
<feature type="domain" description="Restriction endonuclease type IV Mrr" evidence="1">
    <location>
        <begin position="201"/>
        <end position="332"/>
    </location>
</feature>
<keyword evidence="5" id="KW-1185">Reference proteome</keyword>
<dbReference type="RefSeq" id="WP_006190933.1">
    <property type="nucleotide sequence ID" value="NC_015437.1"/>
</dbReference>
<dbReference type="Pfam" id="PF04471">
    <property type="entry name" value="Mrr_cat"/>
    <property type="match status" value="1"/>
</dbReference>
<dbReference type="InterPro" id="IPR007560">
    <property type="entry name" value="Restrct_endonuc_IV_Mrr"/>
</dbReference>
<dbReference type="eggNOG" id="COG1715">
    <property type="taxonomic scope" value="Bacteria"/>
</dbReference>
<dbReference type="EMBL" id="CP002637">
    <property type="protein sequence ID" value="AEB99921.1"/>
    <property type="molecule type" value="Genomic_DNA"/>
</dbReference>
<dbReference type="OrthoDB" id="891863at2"/>
<dbReference type="InterPro" id="IPR011856">
    <property type="entry name" value="tRNA_endonuc-like_dom_sf"/>
</dbReference>
<evidence type="ECO:0000313" key="3">
    <source>
        <dbReference type="EMBL" id="EEX78317.1"/>
    </source>
</evidence>
<keyword evidence="2" id="KW-0378">Hydrolase</keyword>
<organism evidence="3 4">
    <name type="scientific">Selenomonas sputigena (strain ATCC 35185 / DSM 20758 / CCUG 44933 / VPI D19B-28)</name>
    <dbReference type="NCBI Taxonomy" id="546271"/>
    <lineage>
        <taxon>Bacteria</taxon>
        <taxon>Bacillati</taxon>
        <taxon>Bacillota</taxon>
        <taxon>Negativicutes</taxon>
        <taxon>Selenomonadales</taxon>
        <taxon>Selenomonadaceae</taxon>
        <taxon>Selenomonas</taxon>
    </lineage>
</organism>
<keyword evidence="2" id="KW-0540">Nuclease</keyword>
<keyword evidence="2" id="KW-0255">Endonuclease</keyword>
<dbReference type="STRING" id="546271.Selsp_0957"/>
<dbReference type="AlphaFoldDB" id="C9LS38"/>
<dbReference type="HOGENOM" id="CLU_828844_0_0_9"/>
<reference evidence="2 5" key="2">
    <citation type="submission" date="2011-04" db="EMBL/GenBank/DDBJ databases">
        <title>The complete genome of Selenomonas sputigena DSM 20758.</title>
        <authorList>
            <consortium name="US DOE Joint Genome Institute (JGI-PGF)"/>
            <person name="Lucas S."/>
            <person name="Copeland A."/>
            <person name="Lapidus A."/>
            <person name="Bruce D."/>
            <person name="Goodwin L."/>
            <person name="Pitluck S."/>
            <person name="Peters L."/>
            <person name="Kyrpides N."/>
            <person name="Mavromatis K."/>
            <person name="Ivanova N."/>
            <person name="Ovchinnikova G."/>
            <person name="Teshima H."/>
            <person name="Detter J.C."/>
            <person name="Tapia R."/>
            <person name="Han C."/>
            <person name="Land M."/>
            <person name="Hauser L."/>
            <person name="Markowitz V."/>
            <person name="Cheng J.-F."/>
            <person name="Hugenholtz P."/>
            <person name="Woyke T."/>
            <person name="Wu D."/>
            <person name="Gronow S."/>
            <person name="Wellnitz S."/>
            <person name="Schneider S."/>
            <person name="Klenk H.-P."/>
            <person name="Eisen J.A."/>
        </authorList>
    </citation>
    <scope>NUCLEOTIDE SEQUENCE [LARGE SCALE GENOMIC DNA]</scope>
    <source>
        <strain evidence="2">ATCC 35185</strain>
        <strain evidence="5">ATCC 35185 / DSM 20758 / VPI D19B-28</strain>
    </source>
</reference>
<evidence type="ECO:0000259" key="1">
    <source>
        <dbReference type="Pfam" id="PF04471"/>
    </source>
</evidence>
<gene>
    <name evidence="2" type="ordered locus">Selsp_0957</name>
    <name evidence="3" type="ORF">SELSPUOL_00259</name>
</gene>
<evidence type="ECO:0000313" key="2">
    <source>
        <dbReference type="EMBL" id="AEB99921.1"/>
    </source>
</evidence>
<dbReference type="Proteomes" id="UP000003505">
    <property type="component" value="Unassembled WGS sequence"/>
</dbReference>
<dbReference type="GO" id="GO:0009307">
    <property type="term" value="P:DNA restriction-modification system"/>
    <property type="evidence" value="ECO:0007669"/>
    <property type="project" value="InterPro"/>
</dbReference>
<name>C9LS38_SELS3</name>
<dbReference type="EMBL" id="ACKP02000007">
    <property type="protein sequence ID" value="EEX78317.1"/>
    <property type="molecule type" value="Genomic_DNA"/>
</dbReference>
<accession>C9LS38</accession>
<dbReference type="KEGG" id="ssg:Selsp_0957"/>
<dbReference type="Proteomes" id="UP000011124">
    <property type="component" value="Chromosome"/>
</dbReference>
<protein>
    <submittedName>
        <fullName evidence="2">Restriction endonuclease</fullName>
    </submittedName>
</protein>
<dbReference type="Gene3D" id="3.40.1350.10">
    <property type="match status" value="1"/>
</dbReference>
<dbReference type="GO" id="GO:0004519">
    <property type="term" value="F:endonuclease activity"/>
    <property type="evidence" value="ECO:0007669"/>
    <property type="project" value="UniProtKB-KW"/>
</dbReference>
<reference evidence="3 4" key="1">
    <citation type="submission" date="2009-09" db="EMBL/GenBank/DDBJ databases">
        <authorList>
            <person name="Weinstock G."/>
            <person name="Sodergren E."/>
            <person name="Clifton S."/>
            <person name="Fulton L."/>
            <person name="Fulton B."/>
            <person name="Courtney L."/>
            <person name="Fronick C."/>
            <person name="Harrison M."/>
            <person name="Strong C."/>
            <person name="Farmer C."/>
            <person name="Delahaunty K."/>
            <person name="Markovic C."/>
            <person name="Hall O."/>
            <person name="Minx P."/>
            <person name="Tomlinson C."/>
            <person name="Mitreva M."/>
            <person name="Nelson J."/>
            <person name="Hou S."/>
            <person name="Wollam A."/>
            <person name="Pepin K.H."/>
            <person name="Johnson M."/>
            <person name="Bhonagiri V."/>
            <person name="Nash W.E."/>
            <person name="Warren W."/>
            <person name="Chinwalla A."/>
            <person name="Mardis E.R."/>
            <person name="Wilson R.K."/>
        </authorList>
    </citation>
    <scope>NUCLEOTIDE SEQUENCE [LARGE SCALE GENOMIC DNA]</scope>
    <source>
        <strain evidence="3">ATCC 35185</strain>
        <strain evidence="4">ATCC 35185 / DSM 20758 / VPI D19B-28</strain>
    </source>
</reference>
<proteinExistence type="predicted"/>
<evidence type="ECO:0000313" key="5">
    <source>
        <dbReference type="Proteomes" id="UP000011124"/>
    </source>
</evidence>
<dbReference type="GO" id="GO:0003677">
    <property type="term" value="F:DNA binding"/>
    <property type="evidence" value="ECO:0007669"/>
    <property type="project" value="InterPro"/>
</dbReference>